<sequence>MEEYRTKYDLEEGMVLVLEPGKMHRSYRPTETETEVYWIHFQYPLSSQPMLVEKNNWQQPLLKRTDQDTAWSCPSTLDRWSATCTLSFRLFGAMFEAVFGDEPAAIQTSFAD</sequence>
<dbReference type="EMBL" id="JAMDLW010000022">
    <property type="protein sequence ID" value="MCY9521330.1"/>
    <property type="molecule type" value="Genomic_DNA"/>
</dbReference>
<proteinExistence type="predicted"/>
<protein>
    <recommendedName>
        <fullName evidence="4">AraC-type arabinose-binding/dimerisation domain-containing protein</fullName>
    </recommendedName>
</protein>
<dbReference type="SUPFAM" id="SSF51215">
    <property type="entry name" value="Regulatory protein AraC"/>
    <property type="match status" value="1"/>
</dbReference>
<reference evidence="2 3" key="1">
    <citation type="submission" date="2022-05" db="EMBL/GenBank/DDBJ databases">
        <title>Genome Sequencing of Bee-Associated Microbes.</title>
        <authorList>
            <person name="Dunlap C."/>
        </authorList>
    </citation>
    <scope>NUCLEOTIDE SEQUENCE [LARGE SCALE GENOMIC DNA]</scope>
    <source>
        <strain evidence="2 3">NRRL NRS-1438</strain>
    </source>
</reference>
<keyword evidence="1" id="KW-0238">DNA-binding</keyword>
<evidence type="ECO:0000313" key="2">
    <source>
        <dbReference type="EMBL" id="MCY9521330.1"/>
    </source>
</evidence>
<evidence type="ECO:0008006" key="4">
    <source>
        <dbReference type="Google" id="ProtNLM"/>
    </source>
</evidence>
<evidence type="ECO:0000313" key="3">
    <source>
        <dbReference type="Proteomes" id="UP001207626"/>
    </source>
</evidence>
<comment type="caution">
    <text evidence="2">The sequence shown here is derived from an EMBL/GenBank/DDBJ whole genome shotgun (WGS) entry which is preliminary data.</text>
</comment>
<keyword evidence="3" id="KW-1185">Reference proteome</keyword>
<gene>
    <name evidence="2" type="ORF">M5X09_16925</name>
</gene>
<dbReference type="InterPro" id="IPR037923">
    <property type="entry name" value="HTH-like"/>
</dbReference>
<organism evidence="2 3">
    <name type="scientific">Paenibacillus apiarius</name>
    <dbReference type="NCBI Taxonomy" id="46240"/>
    <lineage>
        <taxon>Bacteria</taxon>
        <taxon>Bacillati</taxon>
        <taxon>Bacillota</taxon>
        <taxon>Bacilli</taxon>
        <taxon>Bacillales</taxon>
        <taxon>Paenibacillaceae</taxon>
        <taxon>Paenibacillus</taxon>
    </lineage>
</organism>
<evidence type="ECO:0000256" key="1">
    <source>
        <dbReference type="ARBA" id="ARBA00023125"/>
    </source>
</evidence>
<name>A0ABT4DVR0_9BACL</name>
<dbReference type="Proteomes" id="UP001207626">
    <property type="component" value="Unassembled WGS sequence"/>
</dbReference>
<dbReference type="RefSeq" id="WP_326102100.1">
    <property type="nucleotide sequence ID" value="NZ_JAMDLV010000021.1"/>
</dbReference>
<accession>A0ABT4DVR0</accession>